<reference evidence="1" key="2">
    <citation type="submission" date="2023-05" db="EMBL/GenBank/DDBJ databases">
        <authorList>
            <person name="Schelkunov M.I."/>
        </authorList>
    </citation>
    <scope>NUCLEOTIDE SEQUENCE</scope>
    <source>
        <strain evidence="1">Hsosn_3</strain>
        <tissue evidence="1">Leaf</tissue>
    </source>
</reference>
<dbReference type="Proteomes" id="UP001237642">
    <property type="component" value="Unassembled WGS sequence"/>
</dbReference>
<reference evidence="1" key="1">
    <citation type="submission" date="2023-02" db="EMBL/GenBank/DDBJ databases">
        <title>Genome of toxic invasive species Heracleum sosnowskyi carries increased number of genes despite the absence of recent whole-genome duplications.</title>
        <authorList>
            <person name="Schelkunov M."/>
            <person name="Shtratnikova V."/>
            <person name="Makarenko M."/>
            <person name="Klepikova A."/>
            <person name="Omelchenko D."/>
            <person name="Novikova G."/>
            <person name="Obukhova E."/>
            <person name="Bogdanov V."/>
            <person name="Penin A."/>
            <person name="Logacheva M."/>
        </authorList>
    </citation>
    <scope>NUCLEOTIDE SEQUENCE</scope>
    <source>
        <strain evidence="1">Hsosn_3</strain>
        <tissue evidence="1">Leaf</tissue>
    </source>
</reference>
<dbReference type="InterPro" id="IPR036047">
    <property type="entry name" value="F-box-like_dom_sf"/>
</dbReference>
<dbReference type="PANTHER" id="PTHR32278:SF111">
    <property type="entry name" value="F-BOX PROTEIN PP2-B12-RELATED"/>
    <property type="match status" value="1"/>
</dbReference>
<dbReference type="Pfam" id="PF14299">
    <property type="entry name" value="PP2"/>
    <property type="match status" value="1"/>
</dbReference>
<gene>
    <name evidence="1" type="ORF">POM88_021687</name>
</gene>
<comment type="caution">
    <text evidence="1">The sequence shown here is derived from an EMBL/GenBank/DDBJ whole genome shotgun (WGS) entry which is preliminary data.</text>
</comment>
<dbReference type="CDD" id="cd22162">
    <property type="entry name" value="F-box_AtSKIP3-like"/>
    <property type="match status" value="1"/>
</dbReference>
<accession>A0AAD8IGB6</accession>
<organism evidence="1 2">
    <name type="scientific">Heracleum sosnowskyi</name>
    <dbReference type="NCBI Taxonomy" id="360622"/>
    <lineage>
        <taxon>Eukaryota</taxon>
        <taxon>Viridiplantae</taxon>
        <taxon>Streptophyta</taxon>
        <taxon>Embryophyta</taxon>
        <taxon>Tracheophyta</taxon>
        <taxon>Spermatophyta</taxon>
        <taxon>Magnoliopsida</taxon>
        <taxon>eudicotyledons</taxon>
        <taxon>Gunneridae</taxon>
        <taxon>Pentapetalae</taxon>
        <taxon>asterids</taxon>
        <taxon>campanulids</taxon>
        <taxon>Apiales</taxon>
        <taxon>Apiaceae</taxon>
        <taxon>Apioideae</taxon>
        <taxon>apioid superclade</taxon>
        <taxon>Tordylieae</taxon>
        <taxon>Tordyliinae</taxon>
        <taxon>Heracleum</taxon>
    </lineage>
</organism>
<dbReference type="AlphaFoldDB" id="A0AAD8IGB6"/>
<sequence length="282" mass="32177">MTNQLSEASQLNNIDYFDLLPQGCIVDMVSCTTPVDACRLALVDSSLRLIADSDAVWERFLPPDYQQVSRAMTQRGHNRDLLSNCAKKELYQYLCDHPLLIDSGAMSICLDKWTGKWCFMIAARELGIAGSDDEENWRWTPDSKSRFSETIVLINSPWFDIHGKIDTWLLSPDMTYTTYLVYKTTFTISGFQDQSVRISVGIIGEECINRTVCLDPKSRVRHRNVTVPPRTRKDGWLEVELAEYYNKEGEDRELGISLKGPTYAKRHSGLIIQGLEIRPKVV</sequence>
<protein>
    <submittedName>
        <fullName evidence="1">Phloem protein 2-6</fullName>
    </submittedName>
</protein>
<evidence type="ECO:0000313" key="2">
    <source>
        <dbReference type="Proteomes" id="UP001237642"/>
    </source>
</evidence>
<dbReference type="PANTHER" id="PTHR32278">
    <property type="entry name" value="F-BOX DOMAIN-CONTAINING PROTEIN"/>
    <property type="match status" value="1"/>
</dbReference>
<evidence type="ECO:0000313" key="1">
    <source>
        <dbReference type="EMBL" id="KAK1383952.1"/>
    </source>
</evidence>
<keyword evidence="2" id="KW-1185">Reference proteome</keyword>
<proteinExistence type="predicted"/>
<dbReference type="EMBL" id="JAUIZM010000005">
    <property type="protein sequence ID" value="KAK1383952.1"/>
    <property type="molecule type" value="Genomic_DNA"/>
</dbReference>
<name>A0AAD8IGB6_9APIA</name>
<dbReference type="SUPFAM" id="SSF81383">
    <property type="entry name" value="F-box domain"/>
    <property type="match status" value="1"/>
</dbReference>
<dbReference type="InterPro" id="IPR025886">
    <property type="entry name" value="PP2-like"/>
</dbReference>